<accession>L9ZQE6</accession>
<name>L9ZQE6_9EURY</name>
<comment type="caution">
    <text evidence="2">The sequence shown here is derived from an EMBL/GenBank/DDBJ whole genome shotgun (WGS) entry which is preliminary data.</text>
</comment>
<dbReference type="RefSeq" id="WP_006654703.1">
    <property type="nucleotide sequence ID" value="NZ_AOIM01000041.1"/>
</dbReference>
<organism evidence="2 3">
    <name type="scientific">Natrialba hulunbeirensis JCM 10989</name>
    <dbReference type="NCBI Taxonomy" id="1227493"/>
    <lineage>
        <taxon>Archaea</taxon>
        <taxon>Methanobacteriati</taxon>
        <taxon>Methanobacteriota</taxon>
        <taxon>Stenosarchaea group</taxon>
        <taxon>Halobacteria</taxon>
        <taxon>Halobacteriales</taxon>
        <taxon>Natrialbaceae</taxon>
        <taxon>Natrialba</taxon>
    </lineage>
</organism>
<dbReference type="PATRIC" id="fig|1227493.4.peg.3591"/>
<proteinExistence type="predicted"/>
<feature type="region of interest" description="Disordered" evidence="1">
    <location>
        <begin position="29"/>
        <end position="49"/>
    </location>
</feature>
<dbReference type="Proteomes" id="UP000011519">
    <property type="component" value="Unassembled WGS sequence"/>
</dbReference>
<reference evidence="2 3" key="1">
    <citation type="journal article" date="2014" name="PLoS Genet.">
        <title>Phylogenetically driven sequencing of extremely halophilic archaea reveals strategies for static and dynamic osmo-response.</title>
        <authorList>
            <person name="Becker E.A."/>
            <person name="Seitzer P.M."/>
            <person name="Tritt A."/>
            <person name="Larsen D."/>
            <person name="Krusor M."/>
            <person name="Yao A.I."/>
            <person name="Wu D."/>
            <person name="Madern D."/>
            <person name="Eisen J.A."/>
            <person name="Darling A.E."/>
            <person name="Facciotti M.T."/>
        </authorList>
    </citation>
    <scope>NUCLEOTIDE SEQUENCE [LARGE SCALE GENOMIC DNA]</scope>
    <source>
        <strain evidence="2 3">JCM 10989</strain>
    </source>
</reference>
<dbReference type="OrthoDB" id="375449at2157"/>
<evidence type="ECO:0000313" key="3">
    <source>
        <dbReference type="Proteomes" id="UP000011519"/>
    </source>
</evidence>
<keyword evidence="3" id="KW-1185">Reference proteome</keyword>
<protein>
    <recommendedName>
        <fullName evidence="4">Lipoprotein</fullName>
    </recommendedName>
</protein>
<gene>
    <name evidence="2" type="ORF">C483_17858</name>
</gene>
<dbReference type="AlphaFoldDB" id="L9ZQE6"/>
<sequence length="176" mass="19044">MMLVRRTILTTFVGLLGLLAGCSSVLTTESDSDPALDPNEHVDDWQDDPVRATAATLEFERPDNGEGATETQCVSASKEYVEALLEDRLSETDSVSVALTTAAGSERLGIDDGRVLIVSRQIVVSRSGVVRSTPPVSFETIRQSTPETIRMTGSSDTDDLSCRVPVYVHDEILVED</sequence>
<feature type="compositionally biased region" description="Basic and acidic residues" evidence="1">
    <location>
        <begin position="38"/>
        <end position="49"/>
    </location>
</feature>
<dbReference type="EMBL" id="AOIM01000041">
    <property type="protein sequence ID" value="ELY87787.1"/>
    <property type="molecule type" value="Genomic_DNA"/>
</dbReference>
<dbReference type="PROSITE" id="PS51257">
    <property type="entry name" value="PROKAR_LIPOPROTEIN"/>
    <property type="match status" value="1"/>
</dbReference>
<evidence type="ECO:0000256" key="1">
    <source>
        <dbReference type="SAM" id="MobiDB-lite"/>
    </source>
</evidence>
<evidence type="ECO:0008006" key="4">
    <source>
        <dbReference type="Google" id="ProtNLM"/>
    </source>
</evidence>
<evidence type="ECO:0000313" key="2">
    <source>
        <dbReference type="EMBL" id="ELY87787.1"/>
    </source>
</evidence>